<dbReference type="AlphaFoldDB" id="A0A4R4X0W3"/>
<sequence length="404" mass="42785">MNGTTRSGTRADGDGIRLSVVVMTHRDRLPLAERLAGAHPELGMRIVLDPRPDGPPGSFRTARAAWSAVLPAATHHLVVQDDVELCRGFTSALRGVISARPRDAISLFAEWGSRTSHGLRIAALTGRAWAQVTDTYVPSQGLVLPAEVARSADAHLARAEADGEPDDIALLAYLHKAGIDCHACVPNLLEHQDVPSLVGNNEMGVRSSVCSFPDGPDPAELALLAQGDSVSDIDFIPYFSWTEGSAHFCVRAPAGAAEWHRVPALRVFTARGVHRDRLAGAFGETMAGLEAEELLRERISPILLHQLWLTGVAHGLRIAELTGTTTFPPPSRAARRAVETMGTGALRRFVPPQHMPGLEPALAALTRGALRFGGTLASSCGPVPGYSSIAQGIGSIASSPIPAN</sequence>
<dbReference type="EMBL" id="SMKP01000015">
    <property type="protein sequence ID" value="TDD23828.1"/>
    <property type="molecule type" value="Genomic_DNA"/>
</dbReference>
<accession>A0A4R4X0W3</accession>
<name>A0A4R4X0W3_9ACTN</name>
<protein>
    <submittedName>
        <fullName evidence="1">Uncharacterized protein</fullName>
    </submittedName>
</protein>
<evidence type="ECO:0000313" key="2">
    <source>
        <dbReference type="Proteomes" id="UP000294543"/>
    </source>
</evidence>
<evidence type="ECO:0000313" key="1">
    <source>
        <dbReference type="EMBL" id="TDD23828.1"/>
    </source>
</evidence>
<dbReference type="RefSeq" id="WP_132506124.1">
    <property type="nucleotide sequence ID" value="NZ_SMKP01000015.1"/>
</dbReference>
<reference evidence="1 2" key="1">
    <citation type="submission" date="2019-03" db="EMBL/GenBank/DDBJ databases">
        <title>Draft genome sequences of novel Actinobacteria.</title>
        <authorList>
            <person name="Sahin N."/>
            <person name="Ay H."/>
            <person name="Saygin H."/>
        </authorList>
    </citation>
    <scope>NUCLEOTIDE SEQUENCE [LARGE SCALE GENOMIC DNA]</scope>
    <source>
        <strain evidence="1 2">KC712</strain>
    </source>
</reference>
<keyword evidence="2" id="KW-1185">Reference proteome</keyword>
<dbReference type="OrthoDB" id="5084266at2"/>
<dbReference type="Proteomes" id="UP000294543">
    <property type="component" value="Unassembled WGS sequence"/>
</dbReference>
<comment type="caution">
    <text evidence="1">The sequence shown here is derived from an EMBL/GenBank/DDBJ whole genome shotgun (WGS) entry which is preliminary data.</text>
</comment>
<gene>
    <name evidence="1" type="ORF">E1294_07440</name>
</gene>
<proteinExistence type="predicted"/>
<organism evidence="1 2">
    <name type="scientific">Nonomuraea diastatica</name>
    <dbReference type="NCBI Taxonomy" id="1848329"/>
    <lineage>
        <taxon>Bacteria</taxon>
        <taxon>Bacillati</taxon>
        <taxon>Actinomycetota</taxon>
        <taxon>Actinomycetes</taxon>
        <taxon>Streptosporangiales</taxon>
        <taxon>Streptosporangiaceae</taxon>
        <taxon>Nonomuraea</taxon>
    </lineage>
</organism>